<dbReference type="InterPro" id="IPR006935">
    <property type="entry name" value="Helicase/UvrB_N"/>
</dbReference>
<sequence>MYVIQTGKGWRAYTSHSIEVDVHYWYGDIADRLQEEDKLIGAGQGWLFTYTISFRQAQRIAYMWNRREETHVQKQLEKKASTSPTAMRHRFFKLVKQVCTENYDEQFSASKRKSQNDGDQVYDTHLKDGEYERWQKFREQHEDESLKFEQGSDLERSQALRYTAVAVRSVFALGEKTVCVDLQQYGAGKSWTTEQATQLLNKVLDTSHLLQGRSLLAEEVLDIFGVGADSVLKANTTKVVSDIAEGMAVVQLAFLIEKWQRSTALEMLEDLPRQPLSFFQRTLSLRYRCLRCGSMEYIRYSNCASCGESACAYCEQCLTMGRSRACTLLVQGGGNSNMRMYQFKRKVSQTVTVEKKMSMERLARLKKWGLSPAQTDAALSALQYIEEAQMEQSGQGNRARTGFQTNISDRFRYEFGRQNGAYSKYKNQCLLWAVTGAGKTEMVFPLVESVVLRGGKVLIATPRRDVVIELDPRLRRAFPDYRVTTLYGGSEQRWEQGEITIATTHQLLRFSASFDLVIIDELDAFPYVNDPMLHYAAAKAARKSAVRIFLSATPPRELQQAAKRGQLAHVRVPVRYHRHPLPVPQMIVTKSVSTMLVNRQLHPQLLQAIQRSWRRGAQLFVFLQRIEQTEPFAILLRQLLRKVGLGKEEFTIAATSSQDKERASKVDQFRKCTIRLLVTTTILERGVTIPRSDVYILDADGALFDEASLVQMAGRAGRLADDPEGKVYFCAEHYNEAQRKAIKQIRQMNRIAKRKGYLLSEKQQRSV</sequence>
<dbReference type="SMART" id="SM00490">
    <property type="entry name" value="HELICc"/>
    <property type="match status" value="1"/>
</dbReference>
<gene>
    <name evidence="6" type="ORF">ACFSJH_14835</name>
</gene>
<keyword evidence="6" id="KW-0347">Helicase</keyword>
<dbReference type="InterPro" id="IPR014001">
    <property type="entry name" value="Helicase_ATP-bd"/>
</dbReference>
<dbReference type="RefSeq" id="WP_377773729.1">
    <property type="nucleotide sequence ID" value="NZ_JBHUHO010000033.1"/>
</dbReference>
<evidence type="ECO:0000259" key="5">
    <source>
        <dbReference type="PROSITE" id="PS51194"/>
    </source>
</evidence>
<dbReference type="SUPFAM" id="SSF52540">
    <property type="entry name" value="P-loop containing nucleoside triphosphate hydrolases"/>
    <property type="match status" value="1"/>
</dbReference>
<dbReference type="EMBL" id="JBHUHO010000033">
    <property type="protein sequence ID" value="MFD2117003.1"/>
    <property type="molecule type" value="Genomic_DNA"/>
</dbReference>
<evidence type="ECO:0000313" key="6">
    <source>
        <dbReference type="EMBL" id="MFD2117003.1"/>
    </source>
</evidence>
<accession>A0ABW4YMW5</accession>
<keyword evidence="7" id="KW-1185">Reference proteome</keyword>
<keyword evidence="3" id="KW-0238">DNA-binding</keyword>
<dbReference type="PROSITE" id="PS51192">
    <property type="entry name" value="HELICASE_ATP_BIND_1"/>
    <property type="match status" value="1"/>
</dbReference>
<dbReference type="InterPro" id="IPR027417">
    <property type="entry name" value="P-loop_NTPase"/>
</dbReference>
<comment type="caution">
    <text evidence="6">The sequence shown here is derived from an EMBL/GenBank/DDBJ whole genome shotgun (WGS) entry which is preliminary data.</text>
</comment>
<reference evidence="7" key="1">
    <citation type="journal article" date="2019" name="Int. J. Syst. Evol. Microbiol.">
        <title>The Global Catalogue of Microorganisms (GCM) 10K type strain sequencing project: providing services to taxonomists for standard genome sequencing and annotation.</title>
        <authorList>
            <consortium name="The Broad Institute Genomics Platform"/>
            <consortium name="The Broad Institute Genome Sequencing Center for Infectious Disease"/>
            <person name="Wu L."/>
            <person name="Ma J."/>
        </authorList>
    </citation>
    <scope>NUCLEOTIDE SEQUENCE [LARGE SCALE GENOMIC DNA]</scope>
    <source>
        <strain evidence="7">GH52</strain>
    </source>
</reference>
<keyword evidence="6" id="KW-0378">Hydrolase</keyword>
<feature type="domain" description="Helicase C-terminal" evidence="5">
    <location>
        <begin position="604"/>
        <end position="765"/>
    </location>
</feature>
<organism evidence="6 7">
    <name type="scientific">Paenibacillus yanchengensis</name>
    <dbReference type="NCBI Taxonomy" id="2035833"/>
    <lineage>
        <taxon>Bacteria</taxon>
        <taxon>Bacillati</taxon>
        <taxon>Bacillota</taxon>
        <taxon>Bacilli</taxon>
        <taxon>Bacillales</taxon>
        <taxon>Paenibacillaceae</taxon>
        <taxon>Paenibacillus</taxon>
    </lineage>
</organism>
<evidence type="ECO:0000313" key="7">
    <source>
        <dbReference type="Proteomes" id="UP001597362"/>
    </source>
</evidence>
<dbReference type="Pfam" id="PF04851">
    <property type="entry name" value="ResIII"/>
    <property type="match status" value="1"/>
</dbReference>
<evidence type="ECO:0000256" key="3">
    <source>
        <dbReference type="ARBA" id="ARBA00023125"/>
    </source>
</evidence>
<dbReference type="PANTHER" id="PTHR30580">
    <property type="entry name" value="PRIMOSOMAL PROTEIN N"/>
    <property type="match status" value="1"/>
</dbReference>
<evidence type="ECO:0000259" key="4">
    <source>
        <dbReference type="PROSITE" id="PS51192"/>
    </source>
</evidence>
<keyword evidence="1" id="KW-0547">Nucleotide-binding</keyword>
<keyword evidence="2" id="KW-0067">ATP-binding</keyword>
<dbReference type="InterPro" id="IPR001650">
    <property type="entry name" value="Helicase_C-like"/>
</dbReference>
<evidence type="ECO:0000256" key="2">
    <source>
        <dbReference type="ARBA" id="ARBA00022840"/>
    </source>
</evidence>
<evidence type="ECO:0000256" key="1">
    <source>
        <dbReference type="ARBA" id="ARBA00022741"/>
    </source>
</evidence>
<dbReference type="GO" id="GO:0004386">
    <property type="term" value="F:helicase activity"/>
    <property type="evidence" value="ECO:0007669"/>
    <property type="project" value="UniProtKB-KW"/>
</dbReference>
<dbReference type="Pfam" id="PF00271">
    <property type="entry name" value="Helicase_C"/>
    <property type="match status" value="1"/>
</dbReference>
<dbReference type="PANTHER" id="PTHR30580:SF1">
    <property type="entry name" value="COMF OPERON PROTEIN 1"/>
    <property type="match status" value="1"/>
</dbReference>
<protein>
    <submittedName>
        <fullName evidence="6">Helicase-related protein</fullName>
    </submittedName>
</protein>
<name>A0ABW4YMW5_9BACL</name>
<feature type="domain" description="Helicase ATP-binding" evidence="4">
    <location>
        <begin position="420"/>
        <end position="572"/>
    </location>
</feature>
<dbReference type="SMART" id="SM00487">
    <property type="entry name" value="DEXDc"/>
    <property type="match status" value="1"/>
</dbReference>
<proteinExistence type="predicted"/>
<dbReference type="Proteomes" id="UP001597362">
    <property type="component" value="Unassembled WGS sequence"/>
</dbReference>
<dbReference type="Gene3D" id="3.40.50.300">
    <property type="entry name" value="P-loop containing nucleotide triphosphate hydrolases"/>
    <property type="match status" value="2"/>
</dbReference>
<dbReference type="PROSITE" id="PS51194">
    <property type="entry name" value="HELICASE_CTER"/>
    <property type="match status" value="1"/>
</dbReference>